<dbReference type="STRING" id="6526.A0A2C9LCV7"/>
<dbReference type="VEuPathDB" id="VectorBase:BGLAX_030978"/>
<protein>
    <submittedName>
        <fullName evidence="1">Uncharacterized protein</fullName>
    </submittedName>
</protein>
<name>A0A2C9LCV7_BIOGL</name>
<dbReference type="KEGG" id="bgt:106065052"/>
<sequence>YFMSPYTDARHMHFFGVNVKDKSIRSLTHNVDNQCQYNEVLMSDTFEYYIQECLGPGIPRYSLMSIDGHEVERLENNTEFATAIAKKAMPIIQYHQIELKTGDSKGLLFL</sequence>
<dbReference type="VEuPathDB" id="VectorBase:BGLB029771"/>
<dbReference type="EnsemblMetazoa" id="BGLB029771-RA">
    <property type="protein sequence ID" value="BGLB029771-PA"/>
    <property type="gene ID" value="BGLB029771"/>
</dbReference>
<proteinExistence type="predicted"/>
<reference evidence="1" key="1">
    <citation type="submission" date="2020-05" db="UniProtKB">
        <authorList>
            <consortium name="EnsemblMetazoa"/>
        </authorList>
    </citation>
    <scope>IDENTIFICATION</scope>
    <source>
        <strain evidence="1">BB02</strain>
    </source>
</reference>
<dbReference type="AlphaFoldDB" id="A0A2C9LCV7"/>
<organism evidence="1 2">
    <name type="scientific">Biomphalaria glabrata</name>
    <name type="common">Bloodfluke planorb</name>
    <name type="synonym">Freshwater snail</name>
    <dbReference type="NCBI Taxonomy" id="6526"/>
    <lineage>
        <taxon>Eukaryota</taxon>
        <taxon>Metazoa</taxon>
        <taxon>Spiralia</taxon>
        <taxon>Lophotrochozoa</taxon>
        <taxon>Mollusca</taxon>
        <taxon>Gastropoda</taxon>
        <taxon>Heterobranchia</taxon>
        <taxon>Euthyneura</taxon>
        <taxon>Panpulmonata</taxon>
        <taxon>Hygrophila</taxon>
        <taxon>Lymnaeoidea</taxon>
        <taxon>Planorbidae</taxon>
        <taxon>Biomphalaria</taxon>
    </lineage>
</organism>
<evidence type="ECO:0000313" key="2">
    <source>
        <dbReference type="Proteomes" id="UP000076420"/>
    </source>
</evidence>
<dbReference type="Gene3D" id="2.140.10.30">
    <property type="entry name" value="Dipeptidylpeptidase IV, N-terminal domain"/>
    <property type="match status" value="1"/>
</dbReference>
<dbReference type="Proteomes" id="UP000076420">
    <property type="component" value="Unassembled WGS sequence"/>
</dbReference>
<gene>
    <name evidence="1" type="primary">106065052</name>
</gene>
<accession>A0A2C9LCV7</accession>
<evidence type="ECO:0000313" key="1">
    <source>
        <dbReference type="EnsemblMetazoa" id="BGLB029771-PA"/>
    </source>
</evidence>